<organism evidence="3 4">
    <name type="scientific">Eleusine coracana subsp. coracana</name>
    <dbReference type="NCBI Taxonomy" id="191504"/>
    <lineage>
        <taxon>Eukaryota</taxon>
        <taxon>Viridiplantae</taxon>
        <taxon>Streptophyta</taxon>
        <taxon>Embryophyta</taxon>
        <taxon>Tracheophyta</taxon>
        <taxon>Spermatophyta</taxon>
        <taxon>Magnoliopsida</taxon>
        <taxon>Liliopsida</taxon>
        <taxon>Poales</taxon>
        <taxon>Poaceae</taxon>
        <taxon>PACMAD clade</taxon>
        <taxon>Chloridoideae</taxon>
        <taxon>Cynodonteae</taxon>
        <taxon>Eleusininae</taxon>
        <taxon>Eleusine</taxon>
    </lineage>
</organism>
<comment type="caution">
    <text evidence="3">The sequence shown here is derived from an EMBL/GenBank/DDBJ whole genome shotgun (WGS) entry which is preliminary data.</text>
</comment>
<dbReference type="InterPro" id="IPR001810">
    <property type="entry name" value="F-box_dom"/>
</dbReference>
<evidence type="ECO:0000259" key="2">
    <source>
        <dbReference type="Pfam" id="PF12937"/>
    </source>
</evidence>
<evidence type="ECO:0000256" key="1">
    <source>
        <dbReference type="SAM" id="MobiDB-lite"/>
    </source>
</evidence>
<evidence type="ECO:0000313" key="3">
    <source>
        <dbReference type="EMBL" id="GJM93982.1"/>
    </source>
</evidence>
<sequence length="255" mass="28130">MDRGGDPTLPPPAKSPKLSDTTTIAGGDPTLLPPAEFPKLSDTTAIESDTTTINSLGEDLLLAIFLHLHSLATLTRAAFTCRAWRRAVASSPAFRRRFRELHRAPLLGLVAEPHRDALPCFAPAPRRDRDVLAAIRGGDFSLTTLLDPDDWAGDAPLSWRIHDCKDGYLVLLNWDTGLLATVNPLTLQFTEYIEMPFNRNTGSSKPGCPISLDVHLIFSDEEPMSFRLVWLFHKDSEVQVAVFTSEQEIGSFTHG</sequence>
<protein>
    <recommendedName>
        <fullName evidence="2">F-box domain-containing protein</fullName>
    </recommendedName>
</protein>
<keyword evidence="4" id="KW-1185">Reference proteome</keyword>
<feature type="region of interest" description="Disordered" evidence="1">
    <location>
        <begin position="1"/>
        <end position="37"/>
    </location>
</feature>
<reference evidence="3" key="2">
    <citation type="submission" date="2021-12" db="EMBL/GenBank/DDBJ databases">
        <title>Resequencing data analysis of finger millet.</title>
        <authorList>
            <person name="Hatakeyama M."/>
            <person name="Aluri S."/>
            <person name="Balachadran M.T."/>
            <person name="Sivarajan S.R."/>
            <person name="Poveda L."/>
            <person name="Shimizu-Inatsugi R."/>
            <person name="Schlapbach R."/>
            <person name="Sreeman S.M."/>
            <person name="Shimizu K.K."/>
        </authorList>
    </citation>
    <scope>NUCLEOTIDE SEQUENCE</scope>
</reference>
<proteinExistence type="predicted"/>
<name>A0AAV5C706_ELECO</name>
<dbReference type="Pfam" id="PF12937">
    <property type="entry name" value="F-box-like"/>
    <property type="match status" value="1"/>
</dbReference>
<dbReference type="EMBL" id="BQKI01000004">
    <property type="protein sequence ID" value="GJM93982.1"/>
    <property type="molecule type" value="Genomic_DNA"/>
</dbReference>
<evidence type="ECO:0000313" key="4">
    <source>
        <dbReference type="Proteomes" id="UP001054889"/>
    </source>
</evidence>
<dbReference type="InterPro" id="IPR036047">
    <property type="entry name" value="F-box-like_dom_sf"/>
</dbReference>
<reference evidence="3" key="1">
    <citation type="journal article" date="2018" name="DNA Res.">
        <title>Multiple hybrid de novo genome assembly of finger millet, an orphan allotetraploid crop.</title>
        <authorList>
            <person name="Hatakeyama M."/>
            <person name="Aluri S."/>
            <person name="Balachadran M.T."/>
            <person name="Sivarajan S.R."/>
            <person name="Patrignani A."/>
            <person name="Gruter S."/>
            <person name="Poveda L."/>
            <person name="Shimizu-Inatsugi R."/>
            <person name="Baeten J."/>
            <person name="Francoijs K.J."/>
            <person name="Nataraja K.N."/>
            <person name="Reddy Y.A.N."/>
            <person name="Phadnis S."/>
            <person name="Ravikumar R.L."/>
            <person name="Schlapbach R."/>
            <person name="Sreeman S.M."/>
            <person name="Shimizu K.K."/>
        </authorList>
    </citation>
    <scope>NUCLEOTIDE SEQUENCE</scope>
</reference>
<dbReference type="AlphaFoldDB" id="A0AAV5C706"/>
<dbReference type="Gene3D" id="1.20.1280.50">
    <property type="match status" value="1"/>
</dbReference>
<dbReference type="Proteomes" id="UP001054889">
    <property type="component" value="Unassembled WGS sequence"/>
</dbReference>
<gene>
    <name evidence="3" type="primary">ga10589</name>
    <name evidence="3" type="ORF">PR202_ga10589</name>
</gene>
<accession>A0AAV5C706</accession>
<feature type="domain" description="F-box" evidence="2">
    <location>
        <begin position="58"/>
        <end position="98"/>
    </location>
</feature>
<dbReference type="PANTHER" id="PTHR33207">
    <property type="entry name" value="F-BOX DOMAIN CONTAINING PROTEIN-RELATED"/>
    <property type="match status" value="1"/>
</dbReference>
<dbReference type="SUPFAM" id="SSF81383">
    <property type="entry name" value="F-box domain"/>
    <property type="match status" value="1"/>
</dbReference>